<dbReference type="AlphaFoldDB" id="A0A6L9E9E1"/>
<evidence type="ECO:0000313" key="1">
    <source>
        <dbReference type="EMBL" id="NAS11168.1"/>
    </source>
</evidence>
<gene>
    <name evidence="1" type="ORF">GTQ38_04100</name>
</gene>
<dbReference type="Proteomes" id="UP000475249">
    <property type="component" value="Unassembled WGS sequence"/>
</dbReference>
<name>A0A6L9E9E1_9FLAO</name>
<organism evidence="1 2">
    <name type="scientific">Poritiphilus flavus</name>
    <dbReference type="NCBI Taxonomy" id="2697053"/>
    <lineage>
        <taxon>Bacteria</taxon>
        <taxon>Pseudomonadati</taxon>
        <taxon>Bacteroidota</taxon>
        <taxon>Flavobacteriia</taxon>
        <taxon>Flavobacteriales</taxon>
        <taxon>Flavobacteriaceae</taxon>
        <taxon>Poritiphilus</taxon>
    </lineage>
</organism>
<evidence type="ECO:0000313" key="2">
    <source>
        <dbReference type="Proteomes" id="UP000475249"/>
    </source>
</evidence>
<sequence length="64" mass="7373">MENQYCRVGAITPITSGSHAVTVLEYQYQIFMQKAADITYADTKLKEFFEQKAKKIQKVLENLV</sequence>
<proteinExistence type="predicted"/>
<protein>
    <submittedName>
        <fullName evidence="1">Uncharacterized protein</fullName>
    </submittedName>
</protein>
<reference evidence="1 2" key="1">
    <citation type="submission" date="2020-01" db="EMBL/GenBank/DDBJ databases">
        <title>Bacteria diversity of Porities sp.</title>
        <authorList>
            <person name="Wang G."/>
        </authorList>
    </citation>
    <scope>NUCLEOTIDE SEQUENCE [LARGE SCALE GENOMIC DNA]</scope>
    <source>
        <strain evidence="1 2">R33</strain>
    </source>
</reference>
<dbReference type="RefSeq" id="WP_161434213.1">
    <property type="nucleotide sequence ID" value="NZ_WXYO01000002.1"/>
</dbReference>
<keyword evidence="2" id="KW-1185">Reference proteome</keyword>
<accession>A0A6L9E9E1</accession>
<dbReference type="EMBL" id="WXYO01000002">
    <property type="protein sequence ID" value="NAS11168.1"/>
    <property type="molecule type" value="Genomic_DNA"/>
</dbReference>
<comment type="caution">
    <text evidence="1">The sequence shown here is derived from an EMBL/GenBank/DDBJ whole genome shotgun (WGS) entry which is preliminary data.</text>
</comment>